<feature type="active site" description="Nucleophile" evidence="1">
    <location>
        <position position="172"/>
    </location>
</feature>
<dbReference type="Proteomes" id="UP000077412">
    <property type="component" value="Chromosome"/>
</dbReference>
<evidence type="ECO:0000256" key="1">
    <source>
        <dbReference type="PIRSR" id="PIRSR639069-1"/>
    </source>
</evidence>
<accession>A0A1B1Z8P7</accession>
<dbReference type="PANTHER" id="PTHR40111">
    <property type="entry name" value="CEPHALOSPORIN-C DEACETYLASE"/>
    <property type="match status" value="1"/>
</dbReference>
<proteinExistence type="predicted"/>
<organism evidence="4 5">
    <name type="scientific">Fictibacillus arsenicus</name>
    <dbReference type="NCBI Taxonomy" id="255247"/>
    <lineage>
        <taxon>Bacteria</taxon>
        <taxon>Bacillati</taxon>
        <taxon>Bacillota</taxon>
        <taxon>Bacilli</taxon>
        <taxon>Bacillales</taxon>
        <taxon>Fictibacillaceae</taxon>
        <taxon>Fictibacillus</taxon>
    </lineage>
</organism>
<dbReference type="EMBL" id="CP016761">
    <property type="protein sequence ID" value="ANX13805.1"/>
    <property type="molecule type" value="Genomic_DNA"/>
</dbReference>
<sequence>MNLKNYKPVLTRQSDFHTFWEKRKVSFQPDVTVNWLDDYPVIQVKVADVTFTCRDGTPIRSWMITPNSNQKSYPAVVHFHGYTAGRGAVHEFLKYALMGVAVFCFELRGQGVSPDHAHYNRGNYLPGWMTNDIQNLQNYYYVHVYDDMVAYLSWVKSLNFIDSARLAVMGESQGGGLALAAAGLDSDIKLAISDFPFLSHIEKGVEIALGGPYVEVVQYFKYNNPTRDTYEKIMKNLSYVDAMNFCPDISCPVLMSIGLKDTVTPAETVFAAFNHLSSKTKEIDIYPDYGHEPNHFKEERRLEWIAKYLL</sequence>
<reference evidence="4 5" key="1">
    <citation type="submission" date="2016-08" db="EMBL/GenBank/DDBJ databases">
        <title>Complete genome sequence of Fictibacillus arsenicus G25-54, a strain with toxicity to nematodes and a potential arsenic-resistance activity.</title>
        <authorList>
            <person name="Zheng Z."/>
        </authorList>
    </citation>
    <scope>NUCLEOTIDE SEQUENCE [LARGE SCALE GENOMIC DNA]</scope>
    <source>
        <strain evidence="4 5">G25-54</strain>
    </source>
</reference>
<dbReference type="SUPFAM" id="SSF53474">
    <property type="entry name" value="alpha/beta-Hydrolases"/>
    <property type="match status" value="1"/>
</dbReference>
<dbReference type="KEGG" id="far:ABE41_017480"/>
<evidence type="ECO:0000313" key="4">
    <source>
        <dbReference type="EMBL" id="ANX13805.1"/>
    </source>
</evidence>
<name>A0A1B1Z8P7_9BACL</name>
<gene>
    <name evidence="4" type="ORF">ABE41_017480</name>
</gene>
<dbReference type="GO" id="GO:0052689">
    <property type="term" value="F:carboxylic ester hydrolase activity"/>
    <property type="evidence" value="ECO:0007669"/>
    <property type="project" value="TreeGrafter"/>
</dbReference>
<feature type="active site" description="Charge relay system" evidence="1">
    <location>
        <position position="261"/>
    </location>
</feature>
<dbReference type="PANTHER" id="PTHR40111:SF1">
    <property type="entry name" value="CEPHALOSPORIN-C DEACETYLASE"/>
    <property type="match status" value="1"/>
</dbReference>
<dbReference type="RefSeq" id="WP_066293145.1">
    <property type="nucleotide sequence ID" value="NZ_CP016761.1"/>
</dbReference>
<keyword evidence="5" id="KW-1185">Reference proteome</keyword>
<feature type="domain" description="Acetyl xylan esterase" evidence="3">
    <location>
        <begin position="2"/>
        <end position="307"/>
    </location>
</feature>
<feature type="binding site" evidence="2">
    <location>
        <position position="82"/>
    </location>
    <ligand>
        <name>substrate</name>
    </ligand>
</feature>
<feature type="active site" description="Charge relay system" evidence="1">
    <location>
        <position position="291"/>
    </location>
</feature>
<protein>
    <recommendedName>
        <fullName evidence="3">Acetyl xylan esterase domain-containing protein</fullName>
    </recommendedName>
</protein>
<dbReference type="InterPro" id="IPR029058">
    <property type="entry name" value="AB_hydrolase_fold"/>
</dbReference>
<dbReference type="InterPro" id="IPR039069">
    <property type="entry name" value="CE7"/>
</dbReference>
<dbReference type="Pfam" id="PF05448">
    <property type="entry name" value="AXE1"/>
    <property type="match status" value="1"/>
</dbReference>
<dbReference type="OrthoDB" id="9770528at2"/>
<dbReference type="STRING" id="255247.ABE41_017480"/>
<dbReference type="Gene3D" id="3.40.50.1820">
    <property type="entry name" value="alpha/beta hydrolase"/>
    <property type="match status" value="1"/>
</dbReference>
<dbReference type="InterPro" id="IPR008391">
    <property type="entry name" value="AXE1_dom"/>
</dbReference>
<evidence type="ECO:0000259" key="3">
    <source>
        <dbReference type="Pfam" id="PF05448"/>
    </source>
</evidence>
<dbReference type="AlphaFoldDB" id="A0A1B1Z8P7"/>
<evidence type="ECO:0000313" key="5">
    <source>
        <dbReference type="Proteomes" id="UP000077412"/>
    </source>
</evidence>
<evidence type="ECO:0000256" key="2">
    <source>
        <dbReference type="PIRSR" id="PIRSR639069-2"/>
    </source>
</evidence>
<dbReference type="GO" id="GO:0005976">
    <property type="term" value="P:polysaccharide metabolic process"/>
    <property type="evidence" value="ECO:0007669"/>
    <property type="project" value="TreeGrafter"/>
</dbReference>